<dbReference type="Pfam" id="PF00072">
    <property type="entry name" value="Response_reg"/>
    <property type="match status" value="1"/>
</dbReference>
<evidence type="ECO:0000313" key="10">
    <source>
        <dbReference type="EMBL" id="RXJ57523.1"/>
    </source>
</evidence>
<comment type="caution">
    <text evidence="10">The sequence shown here is derived from an EMBL/GenBank/DDBJ whole genome shotgun (WGS) entry which is preliminary data.</text>
</comment>
<proteinExistence type="predicted"/>
<evidence type="ECO:0000259" key="9">
    <source>
        <dbReference type="PROSITE" id="PS50112"/>
    </source>
</evidence>
<evidence type="ECO:0000256" key="3">
    <source>
        <dbReference type="ARBA" id="ARBA00023015"/>
    </source>
</evidence>
<evidence type="ECO:0000256" key="7">
    <source>
        <dbReference type="SAM" id="Coils"/>
    </source>
</evidence>
<dbReference type="NCBIfam" id="TIGR00229">
    <property type="entry name" value="sensory_box"/>
    <property type="match status" value="1"/>
</dbReference>
<evidence type="ECO:0008006" key="12">
    <source>
        <dbReference type="Google" id="ProtNLM"/>
    </source>
</evidence>
<keyword evidence="1 6" id="KW-0597">Phosphoprotein</keyword>
<keyword evidence="11" id="KW-1185">Reference proteome</keyword>
<dbReference type="InterPro" id="IPR001789">
    <property type="entry name" value="Sig_transdc_resp-reg_receiver"/>
</dbReference>
<dbReference type="InterPro" id="IPR011006">
    <property type="entry name" value="CheY-like_superfamily"/>
</dbReference>
<dbReference type="GO" id="GO:0032993">
    <property type="term" value="C:protein-DNA complex"/>
    <property type="evidence" value="ECO:0007669"/>
    <property type="project" value="TreeGrafter"/>
</dbReference>
<accession>A0A4Q0XTP5</accession>
<dbReference type="CDD" id="cd00156">
    <property type="entry name" value="REC"/>
    <property type="match status" value="1"/>
</dbReference>
<dbReference type="Gene3D" id="3.30.450.20">
    <property type="entry name" value="PAS domain"/>
    <property type="match status" value="1"/>
</dbReference>
<evidence type="ECO:0000256" key="2">
    <source>
        <dbReference type="ARBA" id="ARBA00023012"/>
    </source>
</evidence>
<dbReference type="PROSITE" id="PS50110">
    <property type="entry name" value="RESPONSE_REGULATORY"/>
    <property type="match status" value="1"/>
</dbReference>
<dbReference type="GO" id="GO:0006355">
    <property type="term" value="P:regulation of DNA-templated transcription"/>
    <property type="evidence" value="ECO:0007669"/>
    <property type="project" value="TreeGrafter"/>
</dbReference>
<evidence type="ECO:0000313" key="11">
    <source>
        <dbReference type="Proteomes" id="UP000290657"/>
    </source>
</evidence>
<evidence type="ECO:0000256" key="6">
    <source>
        <dbReference type="PROSITE-ProRule" id="PRU00169"/>
    </source>
</evidence>
<dbReference type="Pfam" id="PF13426">
    <property type="entry name" value="PAS_9"/>
    <property type="match status" value="1"/>
</dbReference>
<keyword evidence="3" id="KW-0805">Transcription regulation</keyword>
<reference evidence="10 11" key="1">
    <citation type="submission" date="2017-10" db="EMBL/GenBank/DDBJ databases">
        <title>Genomics of the genus Arcobacter.</title>
        <authorList>
            <person name="Perez-Cataluna A."/>
            <person name="Figueras M.J."/>
        </authorList>
    </citation>
    <scope>NUCLEOTIDE SEQUENCE [LARGE SCALE GENOMIC DNA]</scope>
    <source>
        <strain evidence="10 11">CECT 8987</strain>
    </source>
</reference>
<dbReference type="SMART" id="SM00091">
    <property type="entry name" value="PAS"/>
    <property type="match status" value="1"/>
</dbReference>
<dbReference type="GO" id="GO:0000976">
    <property type="term" value="F:transcription cis-regulatory region binding"/>
    <property type="evidence" value="ECO:0007669"/>
    <property type="project" value="TreeGrafter"/>
</dbReference>
<dbReference type="GO" id="GO:0000156">
    <property type="term" value="F:phosphorelay response regulator activity"/>
    <property type="evidence" value="ECO:0007669"/>
    <property type="project" value="TreeGrafter"/>
</dbReference>
<feature type="coiled-coil region" evidence="7">
    <location>
        <begin position="292"/>
        <end position="413"/>
    </location>
</feature>
<evidence type="ECO:0000259" key="8">
    <source>
        <dbReference type="PROSITE" id="PS50110"/>
    </source>
</evidence>
<dbReference type="PROSITE" id="PS50112">
    <property type="entry name" value="PAS"/>
    <property type="match status" value="1"/>
</dbReference>
<dbReference type="EMBL" id="PDKN01000004">
    <property type="protein sequence ID" value="RXJ57523.1"/>
    <property type="molecule type" value="Genomic_DNA"/>
</dbReference>
<keyword evidence="5" id="KW-0804">Transcription</keyword>
<dbReference type="InterPro" id="IPR039420">
    <property type="entry name" value="WalR-like"/>
</dbReference>
<dbReference type="Proteomes" id="UP000290657">
    <property type="component" value="Unassembled WGS sequence"/>
</dbReference>
<dbReference type="InterPro" id="IPR035965">
    <property type="entry name" value="PAS-like_dom_sf"/>
</dbReference>
<feature type="domain" description="PAS" evidence="9">
    <location>
        <begin position="144"/>
        <end position="214"/>
    </location>
</feature>
<evidence type="ECO:0000256" key="4">
    <source>
        <dbReference type="ARBA" id="ARBA00023125"/>
    </source>
</evidence>
<organism evidence="10 11">
    <name type="scientific">Candidatus Marinarcus aquaticus</name>
    <dbReference type="NCBI Taxonomy" id="2044504"/>
    <lineage>
        <taxon>Bacteria</taxon>
        <taxon>Pseudomonadati</taxon>
        <taxon>Campylobacterota</taxon>
        <taxon>Epsilonproteobacteria</taxon>
        <taxon>Campylobacterales</taxon>
        <taxon>Arcobacteraceae</taxon>
        <taxon>Candidatus Marinarcus</taxon>
    </lineage>
</organism>
<dbReference type="SUPFAM" id="SSF52172">
    <property type="entry name" value="CheY-like"/>
    <property type="match status" value="1"/>
</dbReference>
<dbReference type="InterPro" id="IPR000014">
    <property type="entry name" value="PAS"/>
</dbReference>
<keyword evidence="2" id="KW-0902">Two-component regulatory system</keyword>
<name>A0A4Q0XTP5_9BACT</name>
<evidence type="ECO:0000256" key="1">
    <source>
        <dbReference type="ARBA" id="ARBA00022553"/>
    </source>
</evidence>
<keyword evidence="7" id="KW-0175">Coiled coil</keyword>
<dbReference type="PANTHER" id="PTHR48111:SF1">
    <property type="entry name" value="TWO-COMPONENT RESPONSE REGULATOR ORR33"/>
    <property type="match status" value="1"/>
</dbReference>
<dbReference type="PANTHER" id="PTHR48111">
    <property type="entry name" value="REGULATOR OF RPOS"/>
    <property type="match status" value="1"/>
</dbReference>
<dbReference type="RefSeq" id="WP_128996094.1">
    <property type="nucleotide sequence ID" value="NZ_PDKN01000004.1"/>
</dbReference>
<dbReference type="SUPFAM" id="SSF55785">
    <property type="entry name" value="PYP-like sensor domain (PAS domain)"/>
    <property type="match status" value="1"/>
</dbReference>
<dbReference type="GO" id="GO:0005829">
    <property type="term" value="C:cytosol"/>
    <property type="evidence" value="ECO:0007669"/>
    <property type="project" value="TreeGrafter"/>
</dbReference>
<dbReference type="SMART" id="SM00448">
    <property type="entry name" value="REC"/>
    <property type="match status" value="1"/>
</dbReference>
<gene>
    <name evidence="10" type="ORF">CRV04_06850</name>
</gene>
<dbReference type="Gene3D" id="3.40.50.2300">
    <property type="match status" value="1"/>
</dbReference>
<dbReference type="OrthoDB" id="5348172at2"/>
<dbReference type="CDD" id="cd00130">
    <property type="entry name" value="PAS"/>
    <property type="match status" value="1"/>
</dbReference>
<feature type="modified residue" description="4-aspartylphosphate" evidence="6">
    <location>
        <position position="64"/>
    </location>
</feature>
<feature type="domain" description="Response regulatory" evidence="8">
    <location>
        <begin position="13"/>
        <end position="129"/>
    </location>
</feature>
<protein>
    <recommendedName>
        <fullName evidence="12">PAS domain S-box protein</fullName>
    </recommendedName>
</protein>
<dbReference type="AlphaFoldDB" id="A0A4Q0XTP5"/>
<keyword evidence="4" id="KW-0238">DNA-binding</keyword>
<sequence length="455" mass="52954">MASVDKKLLKRLKVLYVEDDDKIRTELSSLLENFFGKVYTAVDGQDGYDCYMKNQEDIDVILSDINMPKLTGIQMVAKVRQSDMKVPVIFATAYSDNEYLADAIKLKVYDYIIKPIDIRNLLTVMNDLANILYQEFLIEQQNKELEKYKDVIDQNNIVIKTDTKGIITYVNTHFCEITGYEKEELLGEHFAFLKHKDTAQSLIDEMFEAVLKNEAWQGKIKNKTKFDDVYVVDAYTIAILTDAGEVTGSISIQRDITAEVNQKREMQKALIKDKSEIYLKGKESTGELNAIINELNKRIHDLQKMIQTSHKDKERILFNIDKLTVENKKLKKELTLAVSKIPDEDESAQTLKMNKSNQDMKIELKKLHEENEQLKSDMTKEVNQVRVSLETRIKELEKLNKEYLIQIEETEDLRTLNEKIEYWKGKAKEGHRRIEQLERELIQTGDKGLMSRLFK</sequence>
<evidence type="ECO:0000256" key="5">
    <source>
        <dbReference type="ARBA" id="ARBA00023163"/>
    </source>
</evidence>